<evidence type="ECO:0000256" key="6">
    <source>
        <dbReference type="SAM" id="MobiDB-lite"/>
    </source>
</evidence>
<comment type="caution">
    <text evidence="9">The sequence shown here is derived from an EMBL/GenBank/DDBJ whole genome shotgun (WGS) entry which is preliminary data.</text>
</comment>
<dbReference type="InterPro" id="IPR044715">
    <property type="entry name" value="WDR86-like"/>
</dbReference>
<dbReference type="SMART" id="SM00184">
    <property type="entry name" value="RING"/>
    <property type="match status" value="1"/>
</dbReference>
<reference evidence="9" key="1">
    <citation type="submission" date="2022-08" db="EMBL/GenBank/DDBJ databases">
        <authorList>
            <person name="Marques A."/>
        </authorList>
    </citation>
    <scope>NUCLEOTIDE SEQUENCE</scope>
    <source>
        <strain evidence="9">RhyPub2mFocal</strain>
        <tissue evidence="9">Leaves</tissue>
    </source>
</reference>
<dbReference type="GO" id="GO:0005524">
    <property type="term" value="F:ATP binding"/>
    <property type="evidence" value="ECO:0007669"/>
    <property type="project" value="InterPro"/>
</dbReference>
<dbReference type="InterPro" id="IPR000719">
    <property type="entry name" value="Prot_kinase_dom"/>
</dbReference>
<keyword evidence="9" id="KW-0808">Transferase</keyword>
<dbReference type="Proteomes" id="UP001140206">
    <property type="component" value="Chromosome 4"/>
</dbReference>
<dbReference type="InterPro" id="IPR001841">
    <property type="entry name" value="Znf_RING"/>
</dbReference>
<dbReference type="SUPFAM" id="SSF56112">
    <property type="entry name" value="Protein kinase-like (PK-like)"/>
    <property type="match status" value="1"/>
</dbReference>
<dbReference type="PROSITE" id="PS50082">
    <property type="entry name" value="WD_REPEATS_2"/>
    <property type="match status" value="2"/>
</dbReference>
<dbReference type="SMART" id="SM00320">
    <property type="entry name" value="WD40"/>
    <property type="match status" value="5"/>
</dbReference>
<dbReference type="SUPFAM" id="SSF57850">
    <property type="entry name" value="RING/U-box"/>
    <property type="match status" value="1"/>
</dbReference>
<gene>
    <name evidence="9" type="ORF">LUZ62_068266</name>
</gene>
<dbReference type="InterPro" id="IPR017907">
    <property type="entry name" value="Znf_RING_CS"/>
</dbReference>
<keyword evidence="3" id="KW-0862">Zinc</keyword>
<keyword evidence="10" id="KW-1185">Reference proteome</keyword>
<dbReference type="InterPro" id="IPR013083">
    <property type="entry name" value="Znf_RING/FYVE/PHD"/>
</dbReference>
<dbReference type="PANTHER" id="PTHR44489">
    <property type="match status" value="1"/>
</dbReference>
<keyword evidence="1" id="KW-0479">Metal-binding</keyword>
<dbReference type="Pfam" id="PF00400">
    <property type="entry name" value="WD40"/>
    <property type="match status" value="3"/>
</dbReference>
<keyword evidence="2 4" id="KW-0863">Zinc-finger</keyword>
<dbReference type="InterPro" id="IPR011009">
    <property type="entry name" value="Kinase-like_dom_sf"/>
</dbReference>
<feature type="region of interest" description="Disordered" evidence="6">
    <location>
        <begin position="18"/>
        <end position="48"/>
    </location>
</feature>
<dbReference type="PROSITE" id="PS50089">
    <property type="entry name" value="ZF_RING_2"/>
    <property type="match status" value="1"/>
</dbReference>
<evidence type="ECO:0000256" key="4">
    <source>
        <dbReference type="PROSITE-ProRule" id="PRU00175"/>
    </source>
</evidence>
<name>A0AAV8CRP9_9POAL</name>
<evidence type="ECO:0000256" key="3">
    <source>
        <dbReference type="ARBA" id="ARBA00022833"/>
    </source>
</evidence>
<dbReference type="EMBL" id="JAMFTS010000004">
    <property type="protein sequence ID" value="KAJ4757891.1"/>
    <property type="molecule type" value="Genomic_DNA"/>
</dbReference>
<feature type="domain" description="RING-type" evidence="8">
    <location>
        <begin position="52"/>
        <end position="100"/>
    </location>
</feature>
<dbReference type="Gene3D" id="1.10.510.10">
    <property type="entry name" value="Transferase(Phosphotransferase) domain 1"/>
    <property type="match status" value="1"/>
</dbReference>
<dbReference type="InterPro" id="IPR036322">
    <property type="entry name" value="WD40_repeat_dom_sf"/>
</dbReference>
<dbReference type="InterPro" id="IPR027370">
    <property type="entry name" value="Znf-RING_euk"/>
</dbReference>
<evidence type="ECO:0000256" key="5">
    <source>
        <dbReference type="PROSITE-ProRule" id="PRU00221"/>
    </source>
</evidence>
<dbReference type="SUPFAM" id="SSF50978">
    <property type="entry name" value="WD40 repeat-like"/>
    <property type="match status" value="1"/>
</dbReference>
<proteinExistence type="predicted"/>
<dbReference type="InterPro" id="IPR001680">
    <property type="entry name" value="WD40_rpt"/>
</dbReference>
<protein>
    <submittedName>
        <fullName evidence="9">Myosin heavy chain kinase A</fullName>
    </submittedName>
</protein>
<dbReference type="Pfam" id="PF13445">
    <property type="entry name" value="zf-RING_UBOX"/>
    <property type="match status" value="1"/>
</dbReference>
<dbReference type="Gene3D" id="3.30.40.10">
    <property type="entry name" value="Zinc/RING finger domain, C3HC4 (zinc finger)"/>
    <property type="match status" value="1"/>
</dbReference>
<organism evidence="9 10">
    <name type="scientific">Rhynchospora pubera</name>
    <dbReference type="NCBI Taxonomy" id="906938"/>
    <lineage>
        <taxon>Eukaryota</taxon>
        <taxon>Viridiplantae</taxon>
        <taxon>Streptophyta</taxon>
        <taxon>Embryophyta</taxon>
        <taxon>Tracheophyta</taxon>
        <taxon>Spermatophyta</taxon>
        <taxon>Magnoliopsida</taxon>
        <taxon>Liliopsida</taxon>
        <taxon>Poales</taxon>
        <taxon>Cyperaceae</taxon>
        <taxon>Cyperoideae</taxon>
        <taxon>Rhynchosporeae</taxon>
        <taxon>Rhynchospora</taxon>
    </lineage>
</organism>
<evidence type="ECO:0000313" key="10">
    <source>
        <dbReference type="Proteomes" id="UP001140206"/>
    </source>
</evidence>
<evidence type="ECO:0000313" key="9">
    <source>
        <dbReference type="EMBL" id="KAJ4757891.1"/>
    </source>
</evidence>
<feature type="compositionally biased region" description="Basic residues" evidence="6">
    <location>
        <begin position="18"/>
        <end position="34"/>
    </location>
</feature>
<evidence type="ECO:0000259" key="7">
    <source>
        <dbReference type="PROSITE" id="PS50011"/>
    </source>
</evidence>
<evidence type="ECO:0000259" key="8">
    <source>
        <dbReference type="PROSITE" id="PS50089"/>
    </source>
</evidence>
<sequence>MEGIKKIKPIILIFKRKIKKKSRVPSKECKKKKKMESAPSSSQDQDDDLPECPVCLQPFDPISAVPRVLPCGHSICHVCLPLLPPPLSSLPNSLRCPSCTQLVPFDRQVGPASLPKNLDLLHFVCPNGDKPSSRTRAEVSASRVAEVSAQKPLLWSHQNLLSFWKNFVLPENLVILGGNGDGGIKFGTFGATIGSPWFCKEKQRISLLQVKAESFVHDKSEWYQASYIYRMMDLIEKLGDKAREELGFLLEASSRVPYGISKAYGLWLDLTGKQGSNLYMVCEGFDRKMEFSSKPADEQSMFQVGVACMEFCEIITNLHSEGISCGCLGFECFYLNKHGHVILSLNEVIGLCRRLREVSFEGDYTSLSDVEILLAPELLTKLHKGPIKEFSTEVSVNYSSDVWCLACLVFTHLTGNMQFGTELMQNLDKDFVQFYEDWKKKVLNKMESVLTGTKFESLMGIIESCLCYEPQKRPHAVNLYRAFQNVLLGSCGEDEVTSCDLLSAKESSNYCLLLSYIHLVDLETRDERGRLEANILDVEAGKRGKDGTAHGGMHDATLIGHRDCVTGLVIGGGFLFSSSYDKTINVWSLQDFSRIQTLRGHEHRIMAIITTDHVSESFCITGDAGSGIFIWKISSPLESEVFKSWYEHNDWRYSGIHSLAFSDSGYLYTGSGDKSIKAWSFQDQSLVCTMTGHKSTVSCLSVRDGILYSGSWDGTVRLWWLSDHTPLCLLGANEVPSNLAPVLSLSSSASLAASTYENGYLKIWRNEMLVRSEKVKAGAIYALYLEQNLIFTGGWDKAVNIQEVSENELEVEISDVASIKCDAIITSLIYWKGKLFVGLSNKEIKVFHMQF</sequence>
<feature type="domain" description="Protein kinase" evidence="7">
    <location>
        <begin position="171"/>
        <end position="488"/>
    </location>
</feature>
<dbReference type="Gene3D" id="2.130.10.10">
    <property type="entry name" value="YVTN repeat-like/Quinoprotein amine dehydrogenase"/>
    <property type="match status" value="2"/>
</dbReference>
<feature type="repeat" description="WD" evidence="5">
    <location>
        <begin position="558"/>
        <end position="597"/>
    </location>
</feature>
<dbReference type="InterPro" id="IPR015943">
    <property type="entry name" value="WD40/YVTN_repeat-like_dom_sf"/>
</dbReference>
<accession>A0AAV8CRP9</accession>
<evidence type="ECO:0000256" key="1">
    <source>
        <dbReference type="ARBA" id="ARBA00022723"/>
    </source>
</evidence>
<keyword evidence="9" id="KW-0418">Kinase</keyword>
<evidence type="ECO:0000256" key="2">
    <source>
        <dbReference type="ARBA" id="ARBA00022771"/>
    </source>
</evidence>
<dbReference type="PROSITE" id="PS00518">
    <property type="entry name" value="ZF_RING_1"/>
    <property type="match status" value="1"/>
</dbReference>
<dbReference type="GO" id="GO:0008270">
    <property type="term" value="F:zinc ion binding"/>
    <property type="evidence" value="ECO:0007669"/>
    <property type="project" value="UniProtKB-KW"/>
</dbReference>
<dbReference type="AlphaFoldDB" id="A0AAV8CRP9"/>
<dbReference type="PROSITE" id="PS50011">
    <property type="entry name" value="PROTEIN_KINASE_DOM"/>
    <property type="match status" value="1"/>
</dbReference>
<dbReference type="PROSITE" id="PS50294">
    <property type="entry name" value="WD_REPEATS_REGION"/>
    <property type="match status" value="1"/>
</dbReference>
<feature type="repeat" description="WD" evidence="5">
    <location>
        <begin position="690"/>
        <end position="719"/>
    </location>
</feature>
<dbReference type="PANTHER" id="PTHR44489:SF11">
    <property type="entry name" value="WD REPEAT DOMAIN 86"/>
    <property type="match status" value="1"/>
</dbReference>
<keyword evidence="5" id="KW-0853">WD repeat</keyword>
<dbReference type="GO" id="GO:0004672">
    <property type="term" value="F:protein kinase activity"/>
    <property type="evidence" value="ECO:0007669"/>
    <property type="project" value="InterPro"/>
</dbReference>